<feature type="non-terminal residue" evidence="1">
    <location>
        <position position="1"/>
    </location>
</feature>
<dbReference type="AlphaFoldDB" id="A0A7C8JE45"/>
<evidence type="ECO:0000313" key="2">
    <source>
        <dbReference type="Proteomes" id="UP000480548"/>
    </source>
</evidence>
<protein>
    <submittedName>
        <fullName evidence="1">Uncharacterized protein</fullName>
    </submittedName>
</protein>
<organism evidence="1 2">
    <name type="scientific">Orbilia oligospora</name>
    <name type="common">Nematode-trapping fungus</name>
    <name type="synonym">Arthrobotrys oligospora</name>
    <dbReference type="NCBI Taxonomy" id="2813651"/>
    <lineage>
        <taxon>Eukaryota</taxon>
        <taxon>Fungi</taxon>
        <taxon>Dikarya</taxon>
        <taxon>Ascomycota</taxon>
        <taxon>Pezizomycotina</taxon>
        <taxon>Orbiliomycetes</taxon>
        <taxon>Orbiliales</taxon>
        <taxon>Orbiliaceae</taxon>
        <taxon>Orbilia</taxon>
    </lineage>
</organism>
<proteinExistence type="predicted"/>
<comment type="caution">
    <text evidence="1">The sequence shown here is derived from an EMBL/GenBank/DDBJ whole genome shotgun (WGS) entry which is preliminary data.</text>
</comment>
<accession>A0A7C8JE45</accession>
<reference evidence="1 2" key="1">
    <citation type="submission" date="2019-06" db="EMBL/GenBank/DDBJ databases">
        <authorList>
            <person name="Palmer J.M."/>
        </authorList>
    </citation>
    <scope>NUCLEOTIDE SEQUENCE [LARGE SCALE GENOMIC DNA]</scope>
    <source>
        <strain evidence="1 2">TWF703</strain>
    </source>
</reference>
<gene>
    <name evidence="1" type="ORF">TWF703_005341</name>
</gene>
<dbReference type="EMBL" id="WIQZ01000275">
    <property type="protein sequence ID" value="KAF3118482.1"/>
    <property type="molecule type" value="Genomic_DNA"/>
</dbReference>
<name>A0A7C8JE45_ORBOL</name>
<dbReference type="Proteomes" id="UP000480548">
    <property type="component" value="Unassembled WGS sequence"/>
</dbReference>
<evidence type="ECO:0000313" key="1">
    <source>
        <dbReference type="EMBL" id="KAF3118482.1"/>
    </source>
</evidence>
<sequence length="109" mass="11568">HPASVPLPAGGGGGGGRIGNSYAGGDRAGMMVVKVGSVWGEEGYAAITGEEEDEEIESGAERKVILIGDENSGLRKDLRQGSWVEVRMPMWEVTVEGGKWTVGINWRLL</sequence>